<dbReference type="OrthoDB" id="9807890at2"/>
<name>A0A0M6YN73_9RHOB</name>
<dbReference type="GO" id="GO:0110154">
    <property type="term" value="P:RNA decapping"/>
    <property type="evidence" value="ECO:0007669"/>
    <property type="project" value="TreeGrafter"/>
</dbReference>
<evidence type="ECO:0000259" key="1">
    <source>
        <dbReference type="Pfam" id="PF00149"/>
    </source>
</evidence>
<gene>
    <name evidence="2" type="ORF">JDO7802_03338</name>
</gene>
<keyword evidence="3" id="KW-1185">Reference proteome</keyword>
<dbReference type="GO" id="GO:0005737">
    <property type="term" value="C:cytoplasm"/>
    <property type="evidence" value="ECO:0007669"/>
    <property type="project" value="TreeGrafter"/>
</dbReference>
<dbReference type="SUPFAM" id="SSF56300">
    <property type="entry name" value="Metallo-dependent phosphatases"/>
    <property type="match status" value="1"/>
</dbReference>
<organism evidence="2 3">
    <name type="scientific">Jannaschia donghaensis</name>
    <dbReference type="NCBI Taxonomy" id="420998"/>
    <lineage>
        <taxon>Bacteria</taxon>
        <taxon>Pseudomonadati</taxon>
        <taxon>Pseudomonadota</taxon>
        <taxon>Alphaproteobacteria</taxon>
        <taxon>Rhodobacterales</taxon>
        <taxon>Roseobacteraceae</taxon>
        <taxon>Jannaschia</taxon>
    </lineage>
</organism>
<evidence type="ECO:0000313" key="3">
    <source>
        <dbReference type="Proteomes" id="UP000049222"/>
    </source>
</evidence>
<evidence type="ECO:0000313" key="2">
    <source>
        <dbReference type="EMBL" id="CTQ51299.1"/>
    </source>
</evidence>
<dbReference type="InterPro" id="IPR050126">
    <property type="entry name" value="Ap4A_hydrolase"/>
</dbReference>
<dbReference type="Proteomes" id="UP000049222">
    <property type="component" value="Unassembled WGS sequence"/>
</dbReference>
<dbReference type="GO" id="GO:0008803">
    <property type="term" value="F:bis(5'-nucleosyl)-tetraphosphatase (symmetrical) activity"/>
    <property type="evidence" value="ECO:0007669"/>
    <property type="project" value="TreeGrafter"/>
</dbReference>
<dbReference type="EMBL" id="CXSU01000012">
    <property type="protein sequence ID" value="CTQ51299.1"/>
    <property type="molecule type" value="Genomic_DNA"/>
</dbReference>
<accession>A0A0M6YN73</accession>
<dbReference type="Pfam" id="PF00149">
    <property type="entry name" value="Metallophos"/>
    <property type="match status" value="1"/>
</dbReference>
<dbReference type="PANTHER" id="PTHR42850">
    <property type="entry name" value="METALLOPHOSPHOESTERASE"/>
    <property type="match status" value="1"/>
</dbReference>
<dbReference type="STRING" id="420998.JDO7802_03338"/>
<feature type="domain" description="Calcineurin-like phosphoesterase" evidence="1">
    <location>
        <begin position="20"/>
        <end position="229"/>
    </location>
</feature>
<dbReference type="InterPro" id="IPR029052">
    <property type="entry name" value="Metallo-depent_PP-like"/>
</dbReference>
<dbReference type="GO" id="GO:0016791">
    <property type="term" value="F:phosphatase activity"/>
    <property type="evidence" value="ECO:0007669"/>
    <property type="project" value="TreeGrafter"/>
</dbReference>
<dbReference type="AlphaFoldDB" id="A0A0M6YN73"/>
<reference evidence="2 3" key="1">
    <citation type="submission" date="2015-07" db="EMBL/GenBank/DDBJ databases">
        <authorList>
            <person name="Noorani M."/>
        </authorList>
    </citation>
    <scope>NUCLEOTIDE SEQUENCE [LARGE SCALE GENOMIC DNA]</scope>
    <source>
        <strain evidence="2 3">CECT 7802</strain>
    </source>
</reference>
<proteinExistence type="predicted"/>
<dbReference type="PANTHER" id="PTHR42850:SF4">
    <property type="entry name" value="ZINC-DEPENDENT ENDOPOLYPHOSPHATASE"/>
    <property type="match status" value="1"/>
</dbReference>
<dbReference type="RefSeq" id="WP_083481209.1">
    <property type="nucleotide sequence ID" value="NZ_CXSU01000012.1"/>
</dbReference>
<sequence length="286" mass="31375">MARILETRWYPHDLSLDEDIAVIGDVHGMTEPLGSLLDHLDDVRVIQLGDLIDRGPDSLGSVRTGWERIHLQGGILLPGNHEGLLFEALAHLDRPKVTGDGTSWHGFADPIDAWLSNGGGSMLKEIDLYGTLSPQDGLRAIRAALPSGYEAWLRSAPSHHRCGEILVVHAGVHHKAKDPEGWLAQPLTLDAANSSSPHHDHWAWIRGDWAAWAEGWTRYNARAVIHGHTAPWTRSFEDGSELSTHLDKLGTVGRINVDGGSYRNGTVAAVHLRKGEYRFLGAVRGL</sequence>
<protein>
    <submittedName>
        <fullName evidence="2">Diadenosine tetraphosphatase</fullName>
    </submittedName>
</protein>
<dbReference type="InterPro" id="IPR004843">
    <property type="entry name" value="Calcineurin-like_PHP"/>
</dbReference>
<dbReference type="Gene3D" id="3.60.21.10">
    <property type="match status" value="1"/>
</dbReference>